<accession>A0A1E3VW74</accession>
<dbReference type="STRING" id="1774970.AUC70_13180"/>
<evidence type="ECO:0000313" key="3">
    <source>
        <dbReference type="EMBL" id="ODR97206.1"/>
    </source>
</evidence>
<feature type="transmembrane region" description="Helical" evidence="1">
    <location>
        <begin position="78"/>
        <end position="103"/>
    </location>
</feature>
<comment type="caution">
    <text evidence="3">The sequence shown here is derived from an EMBL/GenBank/DDBJ whole genome shotgun (WGS) entry which is preliminary data.</text>
</comment>
<keyword evidence="4" id="KW-1185">Reference proteome</keyword>
<dbReference type="AlphaFoldDB" id="A0A1E3VW74"/>
<keyword evidence="1" id="KW-1133">Transmembrane helix</keyword>
<sequence length="288" mass="31468">MKLWEQALIAFSVLAVGFLLIDPFMLERAKAMSPAARDFFRAITDIGRSNWMLIPTATIIGFAVLLRRNHIGFRNTAGYGLIIQAASFAFVSIGGAGLIATLCKNILGRARPKFYEELGHFHFNFFAFDADHASLPSGHSTSIFAFATVVAILVPRARVFVYTIAVWVAFSRVLIGVHYFTDAVLGAILGTVFPYIVRDRFAARRWLFESPRTAATALGAYAPRPGSAGRRACAVLTPPRIRRRRINPPSKADTGAPLCAAGLLLIRPFTVPICMLCRKALPSPPFGA</sequence>
<dbReference type="SUPFAM" id="SSF48317">
    <property type="entry name" value="Acid phosphatase/Vanadium-dependent haloperoxidase"/>
    <property type="match status" value="1"/>
</dbReference>
<dbReference type="PANTHER" id="PTHR14969:SF13">
    <property type="entry name" value="AT30094P"/>
    <property type="match status" value="1"/>
</dbReference>
<dbReference type="Proteomes" id="UP000094172">
    <property type="component" value="Unassembled WGS sequence"/>
</dbReference>
<evidence type="ECO:0000256" key="1">
    <source>
        <dbReference type="SAM" id="Phobius"/>
    </source>
</evidence>
<name>A0A1E3VW74_9HYPH</name>
<proteinExistence type="predicted"/>
<dbReference type="InterPro" id="IPR036938">
    <property type="entry name" value="PAP2/HPO_sf"/>
</dbReference>
<evidence type="ECO:0000259" key="2">
    <source>
        <dbReference type="SMART" id="SM00014"/>
    </source>
</evidence>
<dbReference type="Pfam" id="PF01569">
    <property type="entry name" value="PAP2"/>
    <property type="match status" value="1"/>
</dbReference>
<dbReference type="InterPro" id="IPR000326">
    <property type="entry name" value="PAP2/HPO"/>
</dbReference>
<keyword evidence="1" id="KW-0812">Transmembrane</keyword>
<dbReference type="RefSeq" id="WP_069443204.1">
    <property type="nucleotide sequence ID" value="NZ_LPWE01000002.1"/>
</dbReference>
<feature type="transmembrane region" description="Helical" evidence="1">
    <location>
        <begin position="6"/>
        <end position="26"/>
    </location>
</feature>
<feature type="transmembrane region" description="Helical" evidence="1">
    <location>
        <begin position="143"/>
        <end position="170"/>
    </location>
</feature>
<feature type="transmembrane region" description="Helical" evidence="1">
    <location>
        <begin position="47"/>
        <end position="66"/>
    </location>
</feature>
<dbReference type="EMBL" id="LPWE01000002">
    <property type="protein sequence ID" value="ODR97206.1"/>
    <property type="molecule type" value="Genomic_DNA"/>
</dbReference>
<feature type="domain" description="Phosphatidic acid phosphatase type 2/haloperoxidase" evidence="2">
    <location>
        <begin position="85"/>
        <end position="198"/>
    </location>
</feature>
<reference evidence="3 4" key="1">
    <citation type="journal article" date="2016" name="Environ. Microbiol.">
        <title>New Methyloceanibacter diversity from North Sea sediments includes methanotroph containing solely the soluble methane monooxygenase.</title>
        <authorList>
            <person name="Vekeman B."/>
            <person name="Kerckhof F.M."/>
            <person name="Cremers G."/>
            <person name="de Vos P."/>
            <person name="Vandamme P."/>
            <person name="Boon N."/>
            <person name="Op den Camp H.J."/>
            <person name="Heylen K."/>
        </authorList>
    </citation>
    <scope>NUCLEOTIDE SEQUENCE [LARGE SCALE GENOMIC DNA]</scope>
    <source>
        <strain evidence="3 4">R-67176</strain>
    </source>
</reference>
<dbReference type="PANTHER" id="PTHR14969">
    <property type="entry name" value="SPHINGOSINE-1-PHOSPHATE PHOSPHOHYDROLASE"/>
    <property type="match status" value="1"/>
</dbReference>
<keyword evidence="1" id="KW-0472">Membrane</keyword>
<organism evidence="3 4">
    <name type="scientific">Methyloceanibacter stevinii</name>
    <dbReference type="NCBI Taxonomy" id="1774970"/>
    <lineage>
        <taxon>Bacteria</taxon>
        <taxon>Pseudomonadati</taxon>
        <taxon>Pseudomonadota</taxon>
        <taxon>Alphaproteobacteria</taxon>
        <taxon>Hyphomicrobiales</taxon>
        <taxon>Hyphomicrobiaceae</taxon>
        <taxon>Methyloceanibacter</taxon>
    </lineage>
</organism>
<dbReference type="Gene3D" id="1.20.144.10">
    <property type="entry name" value="Phosphatidic acid phosphatase type 2/haloperoxidase"/>
    <property type="match status" value="2"/>
</dbReference>
<dbReference type="SMART" id="SM00014">
    <property type="entry name" value="acidPPc"/>
    <property type="match status" value="1"/>
</dbReference>
<feature type="transmembrane region" description="Helical" evidence="1">
    <location>
        <begin position="176"/>
        <end position="197"/>
    </location>
</feature>
<gene>
    <name evidence="3" type="ORF">AUC70_13180</name>
</gene>
<protein>
    <recommendedName>
        <fullName evidence="2">Phosphatidic acid phosphatase type 2/haloperoxidase domain-containing protein</fullName>
    </recommendedName>
</protein>
<evidence type="ECO:0000313" key="4">
    <source>
        <dbReference type="Proteomes" id="UP000094172"/>
    </source>
</evidence>